<dbReference type="GeneID" id="28742406"/>
<dbReference type="RefSeq" id="XP_017995269.1">
    <property type="nucleotide sequence ID" value="XM_018150526.1"/>
</dbReference>
<dbReference type="VEuPathDB" id="FungiDB:AB675_9949"/>
<evidence type="ECO:0000313" key="3">
    <source>
        <dbReference type="Proteomes" id="UP000038010"/>
    </source>
</evidence>
<keyword evidence="3" id="KW-1185">Reference proteome</keyword>
<name>A0A0N1GXU6_9EURO</name>
<dbReference type="EMBL" id="LFJN01000041">
    <property type="protein sequence ID" value="KPI35306.1"/>
    <property type="molecule type" value="Genomic_DNA"/>
</dbReference>
<accession>A0A0N1GXU6</accession>
<comment type="caution">
    <text evidence="2">The sequence shown here is derived from an EMBL/GenBank/DDBJ whole genome shotgun (WGS) entry which is preliminary data.</text>
</comment>
<sequence length="298" mass="34060">MSEERYQVLVTIPETSHHLAEVLHRGRYHLRIGDFDISKEQKGRHEYHTAKDVRPFKLYSEGDPIVTYNADSKAFEVRVEFYQPKVVKAQWWISHRDHNNKVAELQPLKPGWVYNVSENLDTDVPDVEYYPAAWLEPGHTGFVNDFIVEPIVLESDPEKPEEKPATDDLAPQESWIPGAGTIHPSTVGDYRSVAIWFDNKSLDSARVKTADQSRPTYLRLTEPDENDTSEDYVQWFVAQKDGSKFIKLQFYETGDFQVWPNGIQGSGTGGDDLEDGSNHERTGPQTGWEVHIAAKWSS</sequence>
<dbReference type="Proteomes" id="UP000038010">
    <property type="component" value="Unassembled WGS sequence"/>
</dbReference>
<evidence type="ECO:0000313" key="2">
    <source>
        <dbReference type="EMBL" id="KPI35306.1"/>
    </source>
</evidence>
<dbReference type="AlphaFoldDB" id="A0A0N1GXU6"/>
<organism evidence="2 3">
    <name type="scientific">Cyphellophora attinorum</name>
    <dbReference type="NCBI Taxonomy" id="1664694"/>
    <lineage>
        <taxon>Eukaryota</taxon>
        <taxon>Fungi</taxon>
        <taxon>Dikarya</taxon>
        <taxon>Ascomycota</taxon>
        <taxon>Pezizomycotina</taxon>
        <taxon>Eurotiomycetes</taxon>
        <taxon>Chaetothyriomycetidae</taxon>
        <taxon>Chaetothyriales</taxon>
        <taxon>Cyphellophoraceae</taxon>
        <taxon>Cyphellophora</taxon>
    </lineage>
</organism>
<proteinExistence type="predicted"/>
<reference evidence="2 3" key="1">
    <citation type="submission" date="2015-06" db="EMBL/GenBank/DDBJ databases">
        <title>Draft genome of the ant-associated black yeast Phialophora attae CBS 131958.</title>
        <authorList>
            <person name="Moreno L.F."/>
            <person name="Stielow B.J."/>
            <person name="de Hoog S."/>
            <person name="Vicente V.A."/>
            <person name="Weiss V.A."/>
            <person name="de Vries M."/>
            <person name="Cruz L.M."/>
            <person name="Souza E.M."/>
        </authorList>
    </citation>
    <scope>NUCLEOTIDE SEQUENCE [LARGE SCALE GENOMIC DNA]</scope>
    <source>
        <strain evidence="2 3">CBS 131958</strain>
    </source>
</reference>
<protein>
    <submittedName>
        <fullName evidence="2">Uncharacterized protein</fullName>
    </submittedName>
</protein>
<evidence type="ECO:0000256" key="1">
    <source>
        <dbReference type="SAM" id="MobiDB-lite"/>
    </source>
</evidence>
<feature type="region of interest" description="Disordered" evidence="1">
    <location>
        <begin position="261"/>
        <end position="284"/>
    </location>
</feature>
<gene>
    <name evidence="2" type="ORF">AB675_9949</name>
</gene>